<dbReference type="PANTHER" id="PTHR46786:SF1">
    <property type="entry name" value="ZINC FINGER MATRIN-TYPE PROTEIN 3"/>
    <property type="match status" value="1"/>
</dbReference>
<dbReference type="SMART" id="SM00451">
    <property type="entry name" value="ZnF_U1"/>
    <property type="match status" value="4"/>
</dbReference>
<dbReference type="InterPro" id="IPR036236">
    <property type="entry name" value="Znf_C2H2_sf"/>
</dbReference>
<evidence type="ECO:0000256" key="4">
    <source>
        <dbReference type="ARBA" id="ARBA00022833"/>
    </source>
</evidence>
<evidence type="ECO:0000313" key="9">
    <source>
        <dbReference type="RefSeq" id="XP_026678426.1"/>
    </source>
</evidence>
<dbReference type="InterPro" id="IPR000690">
    <property type="entry name" value="Matrin/U1-C_Znf_C2H2"/>
</dbReference>
<evidence type="ECO:0000256" key="5">
    <source>
        <dbReference type="ARBA" id="ARBA00023242"/>
    </source>
</evidence>
<proteinExistence type="predicted"/>
<dbReference type="GO" id="GO:0008270">
    <property type="term" value="F:zinc ion binding"/>
    <property type="evidence" value="ECO:0007669"/>
    <property type="project" value="UniProtKB-KW"/>
</dbReference>
<dbReference type="InterPro" id="IPR052644">
    <property type="entry name" value="ZMAT3"/>
</dbReference>
<dbReference type="PANTHER" id="PTHR46786">
    <property type="entry name" value="ZINC FINGER MATRIN-TYPE PROTEIN 3"/>
    <property type="match status" value="1"/>
</dbReference>
<dbReference type="STRING" id="121845.A0A3Q0IQ60"/>
<dbReference type="RefSeq" id="XP_026678426.1">
    <property type="nucleotide sequence ID" value="XM_026822625.1"/>
</dbReference>
<dbReference type="Proteomes" id="UP000079169">
    <property type="component" value="Unplaced"/>
</dbReference>
<dbReference type="InterPro" id="IPR003604">
    <property type="entry name" value="Matrin/U1-like-C_Znf_C2H2"/>
</dbReference>
<organism evidence="8 9">
    <name type="scientific">Diaphorina citri</name>
    <name type="common">Asian citrus psyllid</name>
    <dbReference type="NCBI Taxonomy" id="121845"/>
    <lineage>
        <taxon>Eukaryota</taxon>
        <taxon>Metazoa</taxon>
        <taxon>Ecdysozoa</taxon>
        <taxon>Arthropoda</taxon>
        <taxon>Hexapoda</taxon>
        <taxon>Insecta</taxon>
        <taxon>Pterygota</taxon>
        <taxon>Neoptera</taxon>
        <taxon>Paraneoptera</taxon>
        <taxon>Hemiptera</taxon>
        <taxon>Sternorrhyncha</taxon>
        <taxon>Psylloidea</taxon>
        <taxon>Psyllidae</taxon>
        <taxon>Diaphorininae</taxon>
        <taxon>Diaphorina</taxon>
    </lineage>
</organism>
<dbReference type="PROSITE" id="PS50171">
    <property type="entry name" value="ZF_MATRIN"/>
    <property type="match status" value="1"/>
</dbReference>
<dbReference type="InterPro" id="IPR013087">
    <property type="entry name" value="Znf_C2H2_type"/>
</dbReference>
<keyword evidence="3" id="KW-0863">Zinc-finger</keyword>
<dbReference type="SMART" id="SM00355">
    <property type="entry name" value="ZnF_C2H2"/>
    <property type="match status" value="3"/>
</dbReference>
<comment type="subcellular location">
    <subcellularLocation>
        <location evidence="1">Nucleus</location>
    </subcellularLocation>
</comment>
<evidence type="ECO:0000313" key="8">
    <source>
        <dbReference type="Proteomes" id="UP000079169"/>
    </source>
</evidence>
<dbReference type="GeneID" id="103507861"/>
<reference evidence="9" key="1">
    <citation type="submission" date="2025-08" db="UniProtKB">
        <authorList>
            <consortium name="RefSeq"/>
        </authorList>
    </citation>
    <scope>IDENTIFICATION</scope>
</reference>
<feature type="compositionally biased region" description="Basic and acidic residues" evidence="6">
    <location>
        <begin position="9"/>
        <end position="29"/>
    </location>
</feature>
<feature type="region of interest" description="Disordered" evidence="6">
    <location>
        <begin position="86"/>
        <end position="105"/>
    </location>
</feature>
<evidence type="ECO:0000256" key="1">
    <source>
        <dbReference type="ARBA" id="ARBA00004123"/>
    </source>
</evidence>
<dbReference type="GO" id="GO:0003676">
    <property type="term" value="F:nucleic acid binding"/>
    <property type="evidence" value="ECO:0007669"/>
    <property type="project" value="InterPro"/>
</dbReference>
<keyword evidence="2" id="KW-0479">Metal-binding</keyword>
<feature type="domain" description="Matrin-type" evidence="7">
    <location>
        <begin position="192"/>
        <end position="222"/>
    </location>
</feature>
<keyword evidence="8" id="KW-1185">Reference proteome</keyword>
<name>A0A3Q0IQ60_DIACI</name>
<dbReference type="Gene3D" id="3.30.160.60">
    <property type="entry name" value="Classic Zinc Finger"/>
    <property type="match status" value="4"/>
</dbReference>
<evidence type="ECO:0000259" key="7">
    <source>
        <dbReference type="PROSITE" id="PS50171"/>
    </source>
</evidence>
<dbReference type="GO" id="GO:0005634">
    <property type="term" value="C:nucleus"/>
    <property type="evidence" value="ECO:0007669"/>
    <property type="project" value="UniProtKB-SubCell"/>
</dbReference>
<dbReference type="PROSITE" id="PS00028">
    <property type="entry name" value="ZINC_FINGER_C2H2_1"/>
    <property type="match status" value="1"/>
</dbReference>
<dbReference type="Pfam" id="PF12874">
    <property type="entry name" value="zf-met"/>
    <property type="match status" value="3"/>
</dbReference>
<evidence type="ECO:0000256" key="6">
    <source>
        <dbReference type="SAM" id="MobiDB-lite"/>
    </source>
</evidence>
<evidence type="ECO:0000256" key="3">
    <source>
        <dbReference type="ARBA" id="ARBA00022771"/>
    </source>
</evidence>
<sequence length="297" mass="33062">MNTMNPLKRSGDENLEKSPDSVKKSKLEGVKPPLPKELSKLFQPLYCALCKSQLSSSVTAASHYSGKPHQKKVNQYLSQHHPELLDSTSKQTDEKKSDQVPTSTSLTLTRDEATNCRICNVVFAGPIAAQSHYLGKKHRSKVLKGYTPIEPVPGMGIVEDNSGRFGIGESFRKCSDIETPKLTIVKKTVQKWYCDICDTQATDDNQYKAHLAGKKHIKNVKNSKLVTIISDAIEKPKDSILNSVMKSEHSSDQDYSINRTPSGDFYCKICDLAINSAIQFSDHLKSKKHNKKTKPVV</sequence>
<dbReference type="AlphaFoldDB" id="A0A3Q0IQ60"/>
<dbReference type="PaxDb" id="121845-A0A3Q0IQ60"/>
<accession>A0A3Q0IQ60</accession>
<evidence type="ECO:0000256" key="2">
    <source>
        <dbReference type="ARBA" id="ARBA00022723"/>
    </source>
</evidence>
<dbReference type="Pfam" id="PF12171">
    <property type="entry name" value="zf-C2H2_jaz"/>
    <property type="match status" value="1"/>
</dbReference>
<gene>
    <name evidence="9" type="primary">LOC103507861</name>
</gene>
<keyword evidence="4" id="KW-0862">Zinc</keyword>
<feature type="region of interest" description="Disordered" evidence="6">
    <location>
        <begin position="1"/>
        <end position="34"/>
    </location>
</feature>
<dbReference type="SUPFAM" id="SSF57667">
    <property type="entry name" value="beta-beta-alpha zinc fingers"/>
    <property type="match status" value="4"/>
</dbReference>
<keyword evidence="5" id="KW-0539">Nucleus</keyword>
<dbReference type="InterPro" id="IPR022755">
    <property type="entry name" value="Znf_C2H2_jaz"/>
</dbReference>
<protein>
    <submittedName>
        <fullName evidence="9">Zinc finger matrin-type protein 4-like isoform X2</fullName>
    </submittedName>
</protein>